<dbReference type="Proteomes" id="UP001064262">
    <property type="component" value="Unassembled WGS sequence"/>
</dbReference>
<feature type="chain" id="PRO_5039894035" evidence="1">
    <location>
        <begin position="28"/>
        <end position="282"/>
    </location>
</feature>
<proteinExistence type="predicted"/>
<evidence type="ECO:0000256" key="1">
    <source>
        <dbReference type="SAM" id="SignalP"/>
    </source>
</evidence>
<dbReference type="GO" id="GO:0016853">
    <property type="term" value="F:isomerase activity"/>
    <property type="evidence" value="ECO:0007669"/>
    <property type="project" value="UniProtKB-KW"/>
</dbReference>
<dbReference type="RefSeq" id="WP_267141524.1">
    <property type="nucleotide sequence ID" value="NZ_JAODIL010000059.1"/>
</dbReference>
<dbReference type="EMBL" id="JAODIM010000041">
    <property type="protein sequence ID" value="MCU5778550.1"/>
    <property type="molecule type" value="Genomic_DNA"/>
</dbReference>
<reference evidence="3" key="1">
    <citation type="submission" date="2022-09" db="EMBL/GenBank/DDBJ databases">
        <title>Winslowiella arboricola sp. nov., isolated from bleeding cankers on broadleaf hosts.</title>
        <authorList>
            <person name="Brady C."/>
            <person name="Kaur S."/>
            <person name="Crampton B."/>
            <person name="Maddock D."/>
            <person name="Arnold D."/>
            <person name="Denman S."/>
        </authorList>
    </citation>
    <scope>NUCLEOTIDE SEQUENCE</scope>
    <source>
        <strain evidence="3">BAC 15a-03b</strain>
    </source>
</reference>
<feature type="domain" description="Xylose isomerase-like TIM barrel" evidence="2">
    <location>
        <begin position="54"/>
        <end position="278"/>
    </location>
</feature>
<dbReference type="Pfam" id="PF01261">
    <property type="entry name" value="AP_endonuc_2"/>
    <property type="match status" value="1"/>
</dbReference>
<sequence>MLSRFVSGKRLSGLLLLLSASTLSAIAATAPQDQIALQGYTLRNVGSLEQQYAMAHDTGFKAIEIVSDQGVSPQQLNALLNKYQLKVTSDHVHLADLEAGTQKIIDFNQAINNHTIIVSWLTLDERPDSAEGWKQMGQRLDKLGATLKKQGMQLGYHNHNFEMKKYGGKTALEIMLDNASAQNLQVELDVAWVSRGGQDPVRFLQKYPGRIFAIHAKDNASIGVRDDEMNFAPAGSGILAWNEILPAAEKAGTRWYIVEHDLPKDPRSVITAGKRYLEKTLK</sequence>
<keyword evidence="3" id="KW-0413">Isomerase</keyword>
<keyword evidence="1" id="KW-0732">Signal</keyword>
<organism evidence="3 4">
    <name type="scientific">Winslowiella arboricola</name>
    <dbReference type="NCBI Taxonomy" id="2978220"/>
    <lineage>
        <taxon>Bacteria</taxon>
        <taxon>Pseudomonadati</taxon>
        <taxon>Pseudomonadota</taxon>
        <taxon>Gammaproteobacteria</taxon>
        <taxon>Enterobacterales</taxon>
        <taxon>Erwiniaceae</taxon>
        <taxon>Winslowiella</taxon>
    </lineage>
</organism>
<keyword evidence="4" id="KW-1185">Reference proteome</keyword>
<gene>
    <name evidence="3" type="ORF">N5923_13735</name>
</gene>
<accession>A0A9J6PP75</accession>
<dbReference type="PANTHER" id="PTHR12110:SF41">
    <property type="entry name" value="INOSOSE DEHYDRATASE"/>
    <property type="match status" value="1"/>
</dbReference>
<dbReference type="InterPro" id="IPR013022">
    <property type="entry name" value="Xyl_isomerase-like_TIM-brl"/>
</dbReference>
<dbReference type="SUPFAM" id="SSF51658">
    <property type="entry name" value="Xylose isomerase-like"/>
    <property type="match status" value="1"/>
</dbReference>
<dbReference type="PANTHER" id="PTHR12110">
    <property type="entry name" value="HYDROXYPYRUVATE ISOMERASE"/>
    <property type="match status" value="1"/>
</dbReference>
<dbReference type="InterPro" id="IPR036237">
    <property type="entry name" value="Xyl_isomerase-like_sf"/>
</dbReference>
<dbReference type="InterPro" id="IPR050312">
    <property type="entry name" value="IolE/XylAMocC-like"/>
</dbReference>
<evidence type="ECO:0000313" key="4">
    <source>
        <dbReference type="Proteomes" id="UP001064262"/>
    </source>
</evidence>
<comment type="caution">
    <text evidence="3">The sequence shown here is derived from an EMBL/GenBank/DDBJ whole genome shotgun (WGS) entry which is preliminary data.</text>
</comment>
<evidence type="ECO:0000259" key="2">
    <source>
        <dbReference type="Pfam" id="PF01261"/>
    </source>
</evidence>
<name>A0A9J6PP75_9GAMM</name>
<evidence type="ECO:0000313" key="3">
    <source>
        <dbReference type="EMBL" id="MCU5778550.1"/>
    </source>
</evidence>
<protein>
    <submittedName>
        <fullName evidence="3">Sugar phosphate isomerase/epimerase</fullName>
    </submittedName>
</protein>
<dbReference type="Gene3D" id="3.20.20.150">
    <property type="entry name" value="Divalent-metal-dependent TIM barrel enzymes"/>
    <property type="match status" value="1"/>
</dbReference>
<feature type="signal peptide" evidence="1">
    <location>
        <begin position="1"/>
        <end position="27"/>
    </location>
</feature>
<dbReference type="AlphaFoldDB" id="A0A9J6PP75"/>